<evidence type="ECO:0000313" key="3">
    <source>
        <dbReference type="Proteomes" id="UP001271007"/>
    </source>
</evidence>
<comment type="caution">
    <text evidence="2">The sequence shown here is derived from an EMBL/GenBank/DDBJ whole genome shotgun (WGS) entry which is preliminary data.</text>
</comment>
<keyword evidence="3" id="KW-1185">Reference proteome</keyword>
<organism evidence="2 3">
    <name type="scientific">Extremus antarcticus</name>
    <dbReference type="NCBI Taxonomy" id="702011"/>
    <lineage>
        <taxon>Eukaryota</taxon>
        <taxon>Fungi</taxon>
        <taxon>Dikarya</taxon>
        <taxon>Ascomycota</taxon>
        <taxon>Pezizomycotina</taxon>
        <taxon>Dothideomycetes</taxon>
        <taxon>Dothideomycetidae</taxon>
        <taxon>Mycosphaerellales</taxon>
        <taxon>Extremaceae</taxon>
        <taxon>Extremus</taxon>
    </lineage>
</organism>
<feature type="compositionally biased region" description="Gly residues" evidence="1">
    <location>
        <begin position="67"/>
        <end position="105"/>
    </location>
</feature>
<evidence type="ECO:0000256" key="1">
    <source>
        <dbReference type="SAM" id="MobiDB-lite"/>
    </source>
</evidence>
<gene>
    <name evidence="2" type="ORF">LTR09_005006</name>
</gene>
<dbReference type="Proteomes" id="UP001271007">
    <property type="component" value="Unassembled WGS sequence"/>
</dbReference>
<name>A0AAJ0GDQ9_9PEZI</name>
<dbReference type="AlphaFoldDB" id="A0AAJ0GDQ9"/>
<protein>
    <submittedName>
        <fullName evidence="2">Uncharacterized protein</fullName>
    </submittedName>
</protein>
<reference evidence="2" key="1">
    <citation type="submission" date="2023-04" db="EMBL/GenBank/DDBJ databases">
        <title>Black Yeasts Isolated from many extreme environments.</title>
        <authorList>
            <person name="Coleine C."/>
            <person name="Stajich J.E."/>
            <person name="Selbmann L."/>
        </authorList>
    </citation>
    <scope>NUCLEOTIDE SEQUENCE</scope>
    <source>
        <strain evidence="2">CCFEE 5312</strain>
    </source>
</reference>
<dbReference type="EMBL" id="JAWDJX010000014">
    <property type="protein sequence ID" value="KAK3053727.1"/>
    <property type="molecule type" value="Genomic_DNA"/>
</dbReference>
<feature type="compositionally biased region" description="Basic and acidic residues" evidence="1">
    <location>
        <begin position="7"/>
        <end position="66"/>
    </location>
</feature>
<evidence type="ECO:0000313" key="2">
    <source>
        <dbReference type="EMBL" id="KAK3053727.1"/>
    </source>
</evidence>
<proteinExistence type="predicted"/>
<accession>A0AAJ0GDQ9</accession>
<sequence length="174" mass="20022">MDGYRPPGRDPRRGGRQQNRRDRSMGPPDRRDMEEERDFWAPRDRHDPRDMRDPRGMPEEYDDRGMGRGGPRGGMGGGRGGGMRGGMGGGMRGRRGGGMGDGRGGPPDFDALMAEQEALAAAIWQKGQDYGHRYYSGQLQPRDRFIREELEEMVEYLWEIRRELEGMMQQQRRY</sequence>
<feature type="region of interest" description="Disordered" evidence="1">
    <location>
        <begin position="1"/>
        <end position="107"/>
    </location>
</feature>